<keyword evidence="2" id="KW-0732">Signal</keyword>
<accession>W4PFW5</accession>
<feature type="repeat" description="TPR" evidence="1">
    <location>
        <begin position="247"/>
        <end position="280"/>
    </location>
</feature>
<gene>
    <name evidence="3" type="ORF">JCM6294_1508</name>
</gene>
<organism evidence="3 4">
    <name type="scientific">Bacteroides pyogenes DSM 20611 = JCM 6294</name>
    <dbReference type="NCBI Taxonomy" id="1121100"/>
    <lineage>
        <taxon>Bacteria</taxon>
        <taxon>Pseudomonadati</taxon>
        <taxon>Bacteroidota</taxon>
        <taxon>Bacteroidia</taxon>
        <taxon>Bacteroidales</taxon>
        <taxon>Bacteroidaceae</taxon>
        <taxon>Bacteroides</taxon>
    </lineage>
</organism>
<protein>
    <submittedName>
        <fullName evidence="3">TPR-domain containing protein</fullName>
    </submittedName>
</protein>
<dbReference type="EMBL" id="BAIR01000010">
    <property type="protein sequence ID" value="GAE18590.1"/>
    <property type="molecule type" value="Genomic_DNA"/>
</dbReference>
<dbReference type="SMART" id="SM00028">
    <property type="entry name" value="TPR"/>
    <property type="match status" value="8"/>
</dbReference>
<sequence length="576" mass="65952">MKKEIIRLVCAALFSVSATGFAQTNEKITSPYHLYQEGKALFHEKHYAACVPALKAFVKQMTSEEYRQDAEYMLAAAAYELQDKNRIGILRKYLNRYPDTPHANRIYGLLASCYFYNGNYDESLALFNATRLELLPDEERGERTYQLATGQLKTGNLKEAAVWFETLRSTSFRYSEDGNYYLSYIRYTQGRYREALDGFLALQNNAKYKALAPYYIAEIYIIQKEYDKALKVAQNYLSAYPRNEHTAEMHRISGDAYYHLGQYQRATEAFGLYLNRHPDTPRRDALYRLGISYYQTGVYSKAAEALGRATGTDDALTQNANLHLGLSYLQLAEKNKARMAFEQAAASDANRQIKEQAAYNYALCLHETSYSAFGESVTAFEKFLNDFPTSPYAEKVSGYLIEVYMNTRSYEAALKSIDRIARPSARMLEAKQKILFQLGTQAFANADFEQALQYLNRSIALGQYNRQTKADAYYWCGESYYRLNRMTEAARDFNAYLQLTAQTDSETYALTNYNLGYIAFHRKAYTEAKDYFLRFVRLYKANDRTALQTLTTGSATATCTCAASKRPSNTTPKPNR</sequence>
<dbReference type="Pfam" id="PF13181">
    <property type="entry name" value="TPR_8"/>
    <property type="match status" value="1"/>
</dbReference>
<dbReference type="PANTHER" id="PTHR12558">
    <property type="entry name" value="CELL DIVISION CYCLE 16,23,27"/>
    <property type="match status" value="1"/>
</dbReference>
<feature type="repeat" description="TPR" evidence="1">
    <location>
        <begin position="470"/>
        <end position="503"/>
    </location>
</feature>
<dbReference type="InterPro" id="IPR019734">
    <property type="entry name" value="TPR_rpt"/>
</dbReference>
<feature type="repeat" description="TPR" evidence="1">
    <location>
        <begin position="432"/>
        <end position="465"/>
    </location>
</feature>
<dbReference type="SUPFAM" id="SSF48452">
    <property type="entry name" value="TPR-like"/>
    <property type="match status" value="3"/>
</dbReference>
<comment type="caution">
    <text evidence="3">The sequence shown here is derived from an EMBL/GenBank/DDBJ whole genome shotgun (WGS) entry which is preliminary data.</text>
</comment>
<dbReference type="eggNOG" id="COG4105">
    <property type="taxonomic scope" value="Bacteria"/>
</dbReference>
<evidence type="ECO:0000313" key="4">
    <source>
        <dbReference type="Proteomes" id="UP000018842"/>
    </source>
</evidence>
<proteinExistence type="predicted"/>
<dbReference type="Gene3D" id="1.25.40.10">
    <property type="entry name" value="Tetratricopeptide repeat domain"/>
    <property type="match status" value="4"/>
</dbReference>
<dbReference type="InterPro" id="IPR011990">
    <property type="entry name" value="TPR-like_helical_dom_sf"/>
</dbReference>
<evidence type="ECO:0000313" key="3">
    <source>
        <dbReference type="EMBL" id="GAE18590.1"/>
    </source>
</evidence>
<name>W4PFW5_9BACE</name>
<dbReference type="PANTHER" id="PTHR12558:SF13">
    <property type="entry name" value="CELL DIVISION CYCLE PROTEIN 27 HOMOLOG"/>
    <property type="match status" value="1"/>
</dbReference>
<dbReference type="Proteomes" id="UP000018842">
    <property type="component" value="Unassembled WGS sequence"/>
</dbReference>
<reference evidence="4" key="1">
    <citation type="journal article" date="2014" name="Genome">
        <title>Draft Genome Sequences of Three Strains of Bacteroides pyogenes Isolated from a Cat and Swine.</title>
        <authorList>
            <person name="Sakamoto M."/>
            <person name="Oshima K."/>
            <person name="Suda W."/>
            <person name="Kitamura K."/>
            <person name="Iida T."/>
            <person name="Hattori M."/>
            <person name="Ohkuma M."/>
        </authorList>
    </citation>
    <scope>NUCLEOTIDE SEQUENCE [LARGE SCALE GENOMIC DNA]</scope>
    <source>
        <strain evidence="4">JCM 6294</strain>
    </source>
</reference>
<dbReference type="Pfam" id="PF13432">
    <property type="entry name" value="TPR_16"/>
    <property type="match status" value="2"/>
</dbReference>
<feature type="chain" id="PRO_5004847425" evidence="2">
    <location>
        <begin position="23"/>
        <end position="576"/>
    </location>
</feature>
<dbReference type="STRING" id="1121100.GCA_000428105_01520"/>
<feature type="signal peptide" evidence="2">
    <location>
        <begin position="1"/>
        <end position="22"/>
    </location>
</feature>
<dbReference type="AlphaFoldDB" id="W4PFW5"/>
<dbReference type="PROSITE" id="PS50005">
    <property type="entry name" value="TPR"/>
    <property type="match status" value="3"/>
</dbReference>
<evidence type="ECO:0000256" key="2">
    <source>
        <dbReference type="SAM" id="SignalP"/>
    </source>
</evidence>
<keyword evidence="1" id="KW-0802">TPR repeat</keyword>
<dbReference type="eggNOG" id="COG0457">
    <property type="taxonomic scope" value="Bacteria"/>
</dbReference>
<evidence type="ECO:0000256" key="1">
    <source>
        <dbReference type="PROSITE-ProRule" id="PRU00339"/>
    </source>
</evidence>